<evidence type="ECO:0000313" key="1">
    <source>
        <dbReference type="EMBL" id="SFG21659.1"/>
    </source>
</evidence>
<gene>
    <name evidence="1" type="ORF">SAMN05216353_12834</name>
</gene>
<evidence type="ECO:0000313" key="2">
    <source>
        <dbReference type="Proteomes" id="UP000198897"/>
    </source>
</evidence>
<organism evidence="1 2">
    <name type="scientific">Halobacillus alkaliphilus</name>
    <dbReference type="NCBI Taxonomy" id="396056"/>
    <lineage>
        <taxon>Bacteria</taxon>
        <taxon>Bacillati</taxon>
        <taxon>Bacillota</taxon>
        <taxon>Bacilli</taxon>
        <taxon>Bacillales</taxon>
        <taxon>Bacillaceae</taxon>
        <taxon>Halobacillus</taxon>
    </lineage>
</organism>
<protein>
    <submittedName>
        <fullName evidence="1">Uncharacterized protein</fullName>
    </submittedName>
</protein>
<name>A0A1I2Q2R9_9BACI</name>
<keyword evidence="2" id="KW-1185">Reference proteome</keyword>
<reference evidence="2" key="1">
    <citation type="submission" date="2016-10" db="EMBL/GenBank/DDBJ databases">
        <authorList>
            <person name="Varghese N."/>
            <person name="Submissions S."/>
        </authorList>
    </citation>
    <scope>NUCLEOTIDE SEQUENCE [LARGE SCALE GENOMIC DNA]</scope>
    <source>
        <strain evidence="2">FP5</strain>
    </source>
</reference>
<dbReference type="RefSeq" id="WP_281244480.1">
    <property type="nucleotide sequence ID" value="NZ_FOOG01000028.1"/>
</dbReference>
<dbReference type="EMBL" id="FOOG01000028">
    <property type="protein sequence ID" value="SFG21659.1"/>
    <property type="molecule type" value="Genomic_DNA"/>
</dbReference>
<accession>A0A1I2Q2R9</accession>
<sequence>MQWLKKMIGLKDSKDCCQVKIKEVKENDLGKDSQGDLVKKTNS</sequence>
<dbReference type="AlphaFoldDB" id="A0A1I2Q2R9"/>
<dbReference type="Proteomes" id="UP000198897">
    <property type="component" value="Unassembled WGS sequence"/>
</dbReference>
<proteinExistence type="predicted"/>